<comment type="caution">
    <text evidence="1">The sequence shown here is derived from an EMBL/GenBank/DDBJ whole genome shotgun (WGS) entry which is preliminary data.</text>
</comment>
<accession>A0A4Q5HD02</accession>
<gene>
    <name evidence="1" type="ORF">F2Y58_25230</name>
</gene>
<protein>
    <submittedName>
        <fullName evidence="1">Beta-glucanase</fullName>
    </submittedName>
</protein>
<dbReference type="AlphaFoldDB" id="A0A4Q5HD02"/>
<dbReference type="Gene3D" id="2.115.10.20">
    <property type="entry name" value="Glycosyl hydrolase domain, family 43"/>
    <property type="match status" value="1"/>
</dbReference>
<proteinExistence type="predicted"/>
<dbReference type="SUPFAM" id="SSF75005">
    <property type="entry name" value="Arabinanase/levansucrase/invertase"/>
    <property type="match status" value="1"/>
</dbReference>
<organism evidence="1 2">
    <name type="scientific">Phocaeicola dorei</name>
    <dbReference type="NCBI Taxonomy" id="357276"/>
    <lineage>
        <taxon>Bacteria</taxon>
        <taxon>Pseudomonadati</taxon>
        <taxon>Bacteroidota</taxon>
        <taxon>Bacteroidia</taxon>
        <taxon>Bacteroidales</taxon>
        <taxon>Bacteroidaceae</taxon>
        <taxon>Phocaeicola</taxon>
    </lineage>
</organism>
<dbReference type="InterPro" id="IPR023296">
    <property type="entry name" value="Glyco_hydro_beta-prop_sf"/>
</dbReference>
<dbReference type="EMBL" id="VVYY01000153">
    <property type="protein sequence ID" value="KAA5388089.1"/>
    <property type="molecule type" value="Genomic_DNA"/>
</dbReference>
<sequence length="62" mass="6889">MGIKKIIIGLCLGIYTFCGCSNEPLQPIRSGEIWPDNNGEHINAHGGGVMYHDGTYYWFGEN</sequence>
<dbReference type="PROSITE" id="PS51257">
    <property type="entry name" value="PROKAR_LIPOPROTEIN"/>
    <property type="match status" value="1"/>
</dbReference>
<evidence type="ECO:0000313" key="2">
    <source>
        <dbReference type="Proteomes" id="UP000481616"/>
    </source>
</evidence>
<reference evidence="1 2" key="1">
    <citation type="journal article" date="2019" name="Nat. Med.">
        <title>A library of human gut bacterial isolates paired with longitudinal multiomics data enables mechanistic microbiome research.</title>
        <authorList>
            <person name="Poyet M."/>
            <person name="Groussin M."/>
            <person name="Gibbons S.M."/>
            <person name="Avila-Pacheco J."/>
            <person name="Jiang X."/>
            <person name="Kearney S.M."/>
            <person name="Perrotta A.R."/>
            <person name="Berdy B."/>
            <person name="Zhao S."/>
            <person name="Lieberman T.D."/>
            <person name="Swanson P.K."/>
            <person name="Smith M."/>
            <person name="Roesemann S."/>
            <person name="Alexander J.E."/>
            <person name="Rich S.A."/>
            <person name="Livny J."/>
            <person name="Vlamakis H."/>
            <person name="Clish C."/>
            <person name="Bullock K."/>
            <person name="Deik A."/>
            <person name="Scott J."/>
            <person name="Pierce K.A."/>
            <person name="Xavier R.J."/>
            <person name="Alm E.J."/>
        </authorList>
    </citation>
    <scope>NUCLEOTIDE SEQUENCE [LARGE SCALE GENOMIC DNA]</scope>
    <source>
        <strain evidence="1 2">BIOML-A1</strain>
    </source>
</reference>
<name>A0A4Q5HD02_9BACT</name>
<dbReference type="Proteomes" id="UP000481616">
    <property type="component" value="Unassembled WGS sequence"/>
</dbReference>
<feature type="non-terminal residue" evidence="1">
    <location>
        <position position="62"/>
    </location>
</feature>
<evidence type="ECO:0000313" key="1">
    <source>
        <dbReference type="EMBL" id="KAA5388089.1"/>
    </source>
</evidence>